<dbReference type="InterPro" id="IPR001094">
    <property type="entry name" value="Flavdoxin-like"/>
</dbReference>
<keyword evidence="2" id="KW-1133">Transmembrane helix</keyword>
<evidence type="ECO:0000259" key="3">
    <source>
        <dbReference type="PROSITE" id="PS50902"/>
    </source>
</evidence>
<dbReference type="Gene3D" id="3.40.50.360">
    <property type="match status" value="1"/>
</dbReference>
<dbReference type="GO" id="GO:0051539">
    <property type="term" value="F:4 iron, 4 sulfur cluster binding"/>
    <property type="evidence" value="ECO:0007669"/>
    <property type="project" value="InterPro"/>
</dbReference>
<dbReference type="InterPro" id="IPR008254">
    <property type="entry name" value="Flavodoxin/NO_synth"/>
</dbReference>
<dbReference type="GO" id="GO:0031591">
    <property type="term" value="P:wybutosine biosynthetic process"/>
    <property type="evidence" value="ECO:0007669"/>
    <property type="project" value="TreeGrafter"/>
</dbReference>
<dbReference type="Ensembl" id="ENSMSIT00000031884.1">
    <property type="protein sequence ID" value="ENSMSIP00000025268.1"/>
    <property type="gene ID" value="ENSMSIG00000021309.1"/>
</dbReference>
<dbReference type="SUPFAM" id="SSF52218">
    <property type="entry name" value="Flavoproteins"/>
    <property type="match status" value="1"/>
</dbReference>
<name>A0A8C6HSG0_MUSSI</name>
<protein>
    <submittedName>
        <fullName evidence="4">tRNA-yW synthesizing protein 1 homolog (S. cerevisiae)</fullName>
    </submittedName>
</protein>
<keyword evidence="2" id="KW-0812">Transmembrane</keyword>
<dbReference type="GeneTree" id="ENSGT00510000047059"/>
<feature type="compositionally biased region" description="Acidic residues" evidence="1">
    <location>
        <begin position="275"/>
        <end position="293"/>
    </location>
</feature>
<dbReference type="GO" id="GO:0010181">
    <property type="term" value="F:FMN binding"/>
    <property type="evidence" value="ECO:0007669"/>
    <property type="project" value="InterPro"/>
</dbReference>
<dbReference type="PROSITE" id="PS50902">
    <property type="entry name" value="FLAVODOXIN_LIKE"/>
    <property type="match status" value="1"/>
</dbReference>
<dbReference type="Proteomes" id="UP000694415">
    <property type="component" value="Unplaced"/>
</dbReference>
<evidence type="ECO:0000313" key="5">
    <source>
        <dbReference type="Proteomes" id="UP000694415"/>
    </source>
</evidence>
<feature type="region of interest" description="Disordered" evidence="1">
    <location>
        <begin position="311"/>
        <end position="342"/>
    </location>
</feature>
<feature type="transmembrane region" description="Helical" evidence="2">
    <location>
        <begin position="378"/>
        <end position="401"/>
    </location>
</feature>
<feature type="compositionally biased region" description="Basic and acidic residues" evidence="1">
    <location>
        <begin position="316"/>
        <end position="328"/>
    </location>
</feature>
<dbReference type="PRINTS" id="PR00369">
    <property type="entry name" value="FLAVODOXIN"/>
</dbReference>
<feature type="region of interest" description="Disordered" evidence="1">
    <location>
        <begin position="246"/>
        <end position="295"/>
    </location>
</feature>
<keyword evidence="2" id="KW-0472">Membrane</keyword>
<dbReference type="PANTHER" id="PTHR13930:SF0">
    <property type="entry name" value="S-ADENOSYL-L-METHIONINE-DEPENDENT TRNA 4-DEMETHYLWYOSINE SYNTHASE TYW1-RELATED"/>
    <property type="match status" value="1"/>
</dbReference>
<dbReference type="InterPro" id="IPR013785">
    <property type="entry name" value="Aldolase_TIM"/>
</dbReference>
<feature type="domain" description="Flavodoxin-like" evidence="3">
    <location>
        <begin position="71"/>
        <end position="229"/>
    </location>
</feature>
<keyword evidence="5" id="KW-1185">Reference proteome</keyword>
<accession>A0A8C6HSG0</accession>
<dbReference type="InterPro" id="IPR034556">
    <property type="entry name" value="tRNA_wybutosine-synthase"/>
</dbReference>
<dbReference type="Gene3D" id="3.20.20.70">
    <property type="entry name" value="Aldolase class I"/>
    <property type="match status" value="1"/>
</dbReference>
<feature type="transmembrane region" description="Helical" evidence="2">
    <location>
        <begin position="20"/>
        <end position="39"/>
    </location>
</feature>
<organism evidence="4 5">
    <name type="scientific">Mus spicilegus</name>
    <name type="common">Mound-building mouse</name>
    <dbReference type="NCBI Taxonomy" id="10103"/>
    <lineage>
        <taxon>Eukaryota</taxon>
        <taxon>Metazoa</taxon>
        <taxon>Chordata</taxon>
        <taxon>Craniata</taxon>
        <taxon>Vertebrata</taxon>
        <taxon>Euteleostomi</taxon>
        <taxon>Mammalia</taxon>
        <taxon>Eutheria</taxon>
        <taxon>Euarchontoglires</taxon>
        <taxon>Glires</taxon>
        <taxon>Rodentia</taxon>
        <taxon>Myomorpha</taxon>
        <taxon>Muroidea</taxon>
        <taxon>Muridae</taxon>
        <taxon>Murinae</taxon>
        <taxon>Mus</taxon>
        <taxon>Mus</taxon>
    </lineage>
</organism>
<dbReference type="InterPro" id="IPR029039">
    <property type="entry name" value="Flavoprotein-like_sf"/>
</dbReference>
<proteinExistence type="predicted"/>
<dbReference type="Pfam" id="PF00258">
    <property type="entry name" value="Flavodoxin_1"/>
    <property type="match status" value="1"/>
</dbReference>
<sequence length="457" mass="50716">MGPLDVWDLSPLLSLWMNRFYIYMGCALGLTLCICVQIIKKQVTRSQEKSVPGAPDSSLSPQKKQTHVSGVKIFYGSQTGTAKGFAVVLAKAVTSLDLPVAIINLKEYDPDDSLIGEITSKTVCAFLVATYTDGRPTESAEWFCKWLEESANDFRFGKTYLKGLRYAVFGLGDSAYRSHFNKVSTNVDKWLWMLGAQRVLTRGEGDCNAVQSKHGSIEADFTAWKTKFISRLQALQRGEKKACGRNCKRGKCESAQHGPGEARPHPQGELHPGDAEEEEPCESSSEDSEDELGTQDYQSLTSVVDVEDLGNIMNPVKREKREKSHQDGKAAMQRNPEKTEDGEGRAMITPALREALTKQGYQLIGSHSGVKLCRWTKVFIGFIQILFLFSATCLFLSIYFVCAHMCGGQSTAYRIWFSLWALGTKLSFSVTAATWMAPVWFSAVLLWYTSHAVGGSR</sequence>
<evidence type="ECO:0000256" key="1">
    <source>
        <dbReference type="SAM" id="MobiDB-lite"/>
    </source>
</evidence>
<reference evidence="4" key="1">
    <citation type="submission" date="2025-08" db="UniProtKB">
        <authorList>
            <consortium name="Ensembl"/>
        </authorList>
    </citation>
    <scope>IDENTIFICATION</scope>
</reference>
<dbReference type="PANTHER" id="PTHR13930">
    <property type="entry name" value="S-ADENOSYL-L-METHIONINE-DEPENDENT TRNA 4-DEMETHYLWYOSINE SYNTHASE"/>
    <property type="match status" value="1"/>
</dbReference>
<feature type="transmembrane region" description="Helical" evidence="2">
    <location>
        <begin position="426"/>
        <end position="448"/>
    </location>
</feature>
<evidence type="ECO:0000313" key="4">
    <source>
        <dbReference type="Ensembl" id="ENSMSIP00000025268.1"/>
    </source>
</evidence>
<dbReference type="AlphaFoldDB" id="A0A8C6HSG0"/>
<reference evidence="4" key="2">
    <citation type="submission" date="2025-09" db="UniProtKB">
        <authorList>
            <consortium name="Ensembl"/>
        </authorList>
    </citation>
    <scope>IDENTIFICATION</scope>
</reference>
<feature type="compositionally biased region" description="Basic and acidic residues" evidence="1">
    <location>
        <begin position="250"/>
        <end position="274"/>
    </location>
</feature>
<evidence type="ECO:0000256" key="2">
    <source>
        <dbReference type="SAM" id="Phobius"/>
    </source>
</evidence>